<dbReference type="OrthoDB" id="3199344at2"/>
<evidence type="ECO:0000313" key="3">
    <source>
        <dbReference type="Proteomes" id="UP000015388"/>
    </source>
</evidence>
<dbReference type="EMBL" id="CP003924">
    <property type="protein sequence ID" value="AGS35652.1"/>
    <property type="molecule type" value="Genomic_DNA"/>
</dbReference>
<dbReference type="Gene3D" id="3.20.10.10">
    <property type="entry name" value="D-amino Acid Aminotransferase, subunit A, domain 2"/>
    <property type="match status" value="1"/>
</dbReference>
<dbReference type="Proteomes" id="UP000015388">
    <property type="component" value="Chromosome"/>
</dbReference>
<keyword evidence="2" id="KW-0456">Lyase</keyword>
<accession>S5SX23</accession>
<dbReference type="PANTHER" id="PTHR42743:SF11">
    <property type="entry name" value="AMINODEOXYCHORISMATE LYASE"/>
    <property type="match status" value="1"/>
</dbReference>
<dbReference type="GO" id="GO:0005829">
    <property type="term" value="C:cytosol"/>
    <property type="evidence" value="ECO:0007669"/>
    <property type="project" value="TreeGrafter"/>
</dbReference>
<dbReference type="eggNOG" id="COG0115">
    <property type="taxonomic scope" value="Bacteria"/>
</dbReference>
<protein>
    <submittedName>
        <fullName evidence="2">4-amino-4-deoxychorismate lyase</fullName>
        <ecNumber evidence="2">4.1.3.38</ecNumber>
    </submittedName>
</protein>
<keyword evidence="3" id="KW-1185">Reference proteome</keyword>
<sequence length="300" mass="32363">MVSLVQPQPIIYVLEPFGGSARLHNPMLPHVFHDDAAVTRGDGVFEAILLLGGEPTNLDRHAARFASSAARLGLPAPYLGQWREVTAAAAQAWHAQHGEKHPAARCTWTYTRGRESTGVPSAWVTVGAEPREHARARAEGARALTGPRGYQVDTGDKAAPWLTTGAKTLNYAANMAALRHAKQNGFDDVIFVDTETGRVLEATTSTVIVVKKGRRLRTPRPGQDILSGTSQQALFEYAGQRGYKCKVKDLYVDDLLSAESVWLVSSVRRGVRVTAVNEVELPAPKNAAEIAALIDAALAD</sequence>
<dbReference type="KEGG" id="cmd:B841_10900"/>
<dbReference type="InterPro" id="IPR001544">
    <property type="entry name" value="Aminotrans_IV"/>
</dbReference>
<reference evidence="2 3" key="1">
    <citation type="submission" date="2012-11" db="EMBL/GenBank/DDBJ databases">
        <title>The complete genome sequence of Corynebacterium maris Coryn-1 (=DSM 45190).</title>
        <authorList>
            <person name="Schaffert L."/>
            <person name="Albersmeier A."/>
            <person name="Kalinowski J."/>
            <person name="Ruckert C."/>
        </authorList>
    </citation>
    <scope>NUCLEOTIDE SEQUENCE [LARGE SCALE GENOMIC DNA]</scope>
    <source>
        <strain evidence="3">Coryn-1</strain>
    </source>
</reference>
<dbReference type="HOGENOM" id="CLU_020844_1_0_11"/>
<dbReference type="PATRIC" id="fig|1224163.3.peg.2198"/>
<dbReference type="InterPro" id="IPR036038">
    <property type="entry name" value="Aminotransferase-like"/>
</dbReference>
<evidence type="ECO:0000256" key="1">
    <source>
        <dbReference type="ARBA" id="ARBA00009320"/>
    </source>
</evidence>
<dbReference type="InterPro" id="IPR043131">
    <property type="entry name" value="BCAT-like_N"/>
</dbReference>
<dbReference type="STRING" id="1224163.B841_10900"/>
<dbReference type="InterPro" id="IPR050571">
    <property type="entry name" value="Class-IV_PLP-Dep_Aminotrnsfr"/>
</dbReference>
<dbReference type="InterPro" id="IPR043132">
    <property type="entry name" value="BCAT-like_C"/>
</dbReference>
<dbReference type="NCBIfam" id="NF005886">
    <property type="entry name" value="PRK07849.1-1"/>
    <property type="match status" value="1"/>
</dbReference>
<dbReference type="EC" id="4.1.3.38" evidence="2"/>
<evidence type="ECO:0000313" key="2">
    <source>
        <dbReference type="EMBL" id="AGS35652.1"/>
    </source>
</evidence>
<gene>
    <name evidence="2" type="ORF">B841_10900</name>
</gene>
<dbReference type="AlphaFoldDB" id="S5SX23"/>
<dbReference type="Gene3D" id="3.30.470.10">
    <property type="match status" value="1"/>
</dbReference>
<dbReference type="GO" id="GO:0008696">
    <property type="term" value="F:4-amino-4-deoxychorismate lyase activity"/>
    <property type="evidence" value="ECO:0007669"/>
    <property type="project" value="UniProtKB-EC"/>
</dbReference>
<comment type="similarity">
    <text evidence="1">Belongs to the class-IV pyridoxal-phosphate-dependent aminotransferase family.</text>
</comment>
<name>S5SX23_9CORY</name>
<organism evidence="2 3">
    <name type="scientific">Corynebacterium maris DSM 45190</name>
    <dbReference type="NCBI Taxonomy" id="1224163"/>
    <lineage>
        <taxon>Bacteria</taxon>
        <taxon>Bacillati</taxon>
        <taxon>Actinomycetota</taxon>
        <taxon>Actinomycetes</taxon>
        <taxon>Mycobacteriales</taxon>
        <taxon>Corynebacteriaceae</taxon>
        <taxon>Corynebacterium</taxon>
    </lineage>
</organism>
<proteinExistence type="inferred from homology"/>
<dbReference type="Pfam" id="PF01063">
    <property type="entry name" value="Aminotran_4"/>
    <property type="match status" value="1"/>
</dbReference>
<dbReference type="GO" id="GO:0046394">
    <property type="term" value="P:carboxylic acid biosynthetic process"/>
    <property type="evidence" value="ECO:0007669"/>
    <property type="project" value="UniProtKB-ARBA"/>
</dbReference>
<dbReference type="PANTHER" id="PTHR42743">
    <property type="entry name" value="AMINO-ACID AMINOTRANSFERASE"/>
    <property type="match status" value="1"/>
</dbReference>
<dbReference type="RefSeq" id="WP_020935584.1">
    <property type="nucleotide sequence ID" value="NC_021915.1"/>
</dbReference>
<dbReference type="SUPFAM" id="SSF56752">
    <property type="entry name" value="D-aminoacid aminotransferase-like PLP-dependent enzymes"/>
    <property type="match status" value="1"/>
</dbReference>